<dbReference type="GO" id="GO:0006261">
    <property type="term" value="P:DNA-templated DNA replication"/>
    <property type="evidence" value="ECO:0007669"/>
    <property type="project" value="TreeGrafter"/>
</dbReference>
<comment type="similarity">
    <text evidence="4">Belongs to the Tevenvirinae sliding-clamp-loader large subunit family.</text>
</comment>
<dbReference type="InterPro" id="IPR046388">
    <property type="entry name" value="T4_Clamp_Loader_L"/>
</dbReference>
<feature type="binding site" evidence="4">
    <location>
        <position position="19"/>
    </location>
    <ligand>
        <name>ATP</name>
        <dbReference type="ChEBI" id="CHEBI:30616"/>
    </ligand>
</feature>
<feature type="binding site" evidence="4">
    <location>
        <begin position="48"/>
        <end position="53"/>
    </location>
    <ligand>
        <name>ATP</name>
        <dbReference type="ChEBI" id="CHEBI:30616"/>
    </ligand>
</feature>
<feature type="binding site" evidence="4">
    <location>
        <position position="201"/>
    </location>
    <ligand>
        <name>ATP</name>
        <dbReference type="ChEBI" id="CHEBI:30616"/>
    </ligand>
</feature>
<keyword evidence="4" id="KW-1194">Viral DNA replication</keyword>
<dbReference type="SMART" id="SM00382">
    <property type="entry name" value="AAA"/>
    <property type="match status" value="1"/>
</dbReference>
<dbReference type="OrthoDB" id="4962at10239"/>
<dbReference type="GO" id="GO:0003689">
    <property type="term" value="F:DNA clamp loader activity"/>
    <property type="evidence" value="ECO:0007669"/>
    <property type="project" value="UniProtKB-UniRule"/>
</dbReference>
<feature type="domain" description="AAA+ ATPase" evidence="5">
    <location>
        <begin position="37"/>
        <end position="163"/>
    </location>
</feature>
<keyword evidence="1" id="KW-0235">DNA replication</keyword>
<dbReference type="GO" id="GO:0016887">
    <property type="term" value="F:ATP hydrolysis activity"/>
    <property type="evidence" value="ECO:0007669"/>
    <property type="project" value="UniProtKB-UniRule"/>
</dbReference>
<dbReference type="GO" id="GO:0039693">
    <property type="term" value="P:viral DNA genome replication"/>
    <property type="evidence" value="ECO:0007669"/>
    <property type="project" value="UniProtKB-UniRule"/>
</dbReference>
<protein>
    <recommendedName>
        <fullName evidence="4">Sliding-clamp-loader large subunit</fullName>
        <ecNumber evidence="4">3.6.4.-</ecNumber>
    </recommendedName>
    <alternativeName>
        <fullName evidence="4">Clamp loader gp44 subunit</fullName>
    </alternativeName>
</protein>
<dbReference type="HAMAP" id="MF_04162">
    <property type="entry name" value="T4_Clamp_Loader_L"/>
    <property type="match status" value="1"/>
</dbReference>
<dbReference type="SUPFAM" id="SSF52540">
    <property type="entry name" value="P-loop containing nucleoside triphosphate hydrolases"/>
    <property type="match status" value="1"/>
</dbReference>
<dbReference type="EC" id="3.6.4.-" evidence="4"/>
<keyword evidence="2 4" id="KW-0547">Nucleotide-binding</keyword>
<gene>
    <name evidence="6" type="ORF">GAP32_327</name>
</gene>
<dbReference type="PANTHER" id="PTHR11669">
    <property type="entry name" value="REPLICATION FACTOR C / DNA POLYMERASE III GAMMA-TAU SUBUNIT"/>
    <property type="match status" value="1"/>
</dbReference>
<dbReference type="InterPro" id="IPR050238">
    <property type="entry name" value="DNA_Rep/Repair_Clamp_Loader"/>
</dbReference>
<dbReference type="GeneID" id="13994067"/>
<feature type="binding site" evidence="4">
    <location>
        <begin position="7"/>
        <end position="10"/>
    </location>
    <ligand>
        <name>ATP</name>
        <dbReference type="ChEBI" id="CHEBI:30616"/>
    </ligand>
</feature>
<proteinExistence type="inferred from homology"/>
<sequence length="318" mass="36221">MTTTLWTEKYRPNGIEDYVFKNPAFKLKMEEWIRTGQIPHIGFFGPAGTGKTSAIKVLINGLVENGFVDPSDVTILNMSDEGMDAVREKIDAAARLSAFGDYRIFVLEEMEQMGIKAQGSLKRIMEDYHENARFILTSNEPHKILKPIISRVQSIMIEKHDPDDFTTRIIEILVNEGVELDSEESLDLVDKYIKCTFPDFRKTLNTLQSSVVDGKLVKLEDSIDSTASYRAAIIEALEAGNIRQMREQIVQNIPEDEIDGFFSFLYRNVDMFTKDEIKEMKIKVKIRDAVVKQASVSDREMNLSALLCEVDLICNDQM</sequence>
<dbReference type="InterPro" id="IPR027417">
    <property type="entry name" value="P-loop_NTPase"/>
</dbReference>
<evidence type="ECO:0000313" key="7">
    <source>
        <dbReference type="Proteomes" id="UP000000457"/>
    </source>
</evidence>
<keyword evidence="4" id="KW-0378">Hydrolase</keyword>
<evidence type="ECO:0000259" key="5">
    <source>
        <dbReference type="SMART" id="SM00382"/>
    </source>
</evidence>
<evidence type="ECO:0000256" key="3">
    <source>
        <dbReference type="ARBA" id="ARBA00022840"/>
    </source>
</evidence>
<dbReference type="RefSeq" id="YP_006987432.1">
    <property type="nucleotide sequence ID" value="NC_019401.1"/>
</dbReference>
<name>K4F7L2_9CAUD</name>
<dbReference type="InterPro" id="IPR003593">
    <property type="entry name" value="AAA+_ATPase"/>
</dbReference>
<organism evidence="6 7">
    <name type="scientific">Cronobacter phage vB_CsaM_GAP32</name>
    <dbReference type="NCBI Taxonomy" id="1141136"/>
    <lineage>
        <taxon>Viruses</taxon>
        <taxon>Duplodnaviria</taxon>
        <taxon>Heunggongvirae</taxon>
        <taxon>Uroviricota</taxon>
        <taxon>Caudoviricetes</taxon>
        <taxon>Mimasvirus</taxon>
        <taxon>Mimasvirus GAP32</taxon>
    </lineage>
</organism>
<evidence type="ECO:0000313" key="6">
    <source>
        <dbReference type="EMBL" id="AFC21777.1"/>
    </source>
</evidence>
<evidence type="ECO:0000256" key="1">
    <source>
        <dbReference type="ARBA" id="ARBA00022705"/>
    </source>
</evidence>
<keyword evidence="3 4" id="KW-0067">ATP-binding</keyword>
<reference evidence="6 7" key="1">
    <citation type="journal article" date="2014" name="Virology">
        <title>Supersize me: Cronobacter sakazakii phage GAP32.</title>
        <authorList>
            <person name="Abbasifar R."/>
            <person name="Griffiths M.W."/>
            <person name="Sabour P.M."/>
            <person name="Ackermann H.-W."/>
            <person name="Vandersteegen K."/>
            <person name="Lavigne R."/>
            <person name="Noben J.-P."/>
            <person name="Villa A.A."/>
            <person name="Abbasifar A."/>
            <person name="Nash J.H.E."/>
            <person name="Kropinski A.M."/>
        </authorList>
    </citation>
    <scope>NUCLEOTIDE SEQUENCE [LARGE SCALE GENOMIC DNA]</scope>
    <source>
        <strain evidence="6">GAP-32</strain>
    </source>
</reference>
<dbReference type="KEGG" id="vg:13994067"/>
<dbReference type="GO" id="GO:0003677">
    <property type="term" value="F:DNA binding"/>
    <property type="evidence" value="ECO:0007669"/>
    <property type="project" value="UniProtKB-UniRule"/>
</dbReference>
<dbReference type="Gene3D" id="1.10.8.60">
    <property type="match status" value="1"/>
</dbReference>
<dbReference type="Proteomes" id="UP000000457">
    <property type="component" value="Segment"/>
</dbReference>
<evidence type="ECO:0000256" key="2">
    <source>
        <dbReference type="ARBA" id="ARBA00022741"/>
    </source>
</evidence>
<comment type="subunit">
    <text evidence="4">The sliding-clamp-loader consists of 4 large subunits and 1 small subunit. Interacts with the sliding clamp; this interaction allows the sliding-clamp-loader to open the sliding clamp. Part of the replicase complex that includes the DNA polymerase, the polymerase clamp, the clamp loader complex, the single-stranded DNA binding protein, the primase, the helicase and the helicase assembly factor.</text>
</comment>
<dbReference type="EMBL" id="JN882285">
    <property type="protein sequence ID" value="AFC21777.1"/>
    <property type="molecule type" value="Genomic_DNA"/>
</dbReference>
<dbReference type="CDD" id="cd00009">
    <property type="entry name" value="AAA"/>
    <property type="match status" value="1"/>
</dbReference>
<accession>K4F7L2</accession>
<dbReference type="Gene3D" id="3.40.50.300">
    <property type="entry name" value="P-loop containing nucleotide triphosphate hydrolases"/>
    <property type="match status" value="1"/>
</dbReference>
<keyword evidence="7" id="KW-1185">Reference proteome</keyword>
<dbReference type="GO" id="GO:0006281">
    <property type="term" value="P:DNA repair"/>
    <property type="evidence" value="ECO:0007669"/>
    <property type="project" value="TreeGrafter"/>
</dbReference>
<dbReference type="Pfam" id="PF13177">
    <property type="entry name" value="DNA_pol3_delta2"/>
    <property type="match status" value="1"/>
</dbReference>
<dbReference type="PANTHER" id="PTHR11669:SF20">
    <property type="entry name" value="REPLICATION FACTOR C SUBUNIT 4"/>
    <property type="match status" value="1"/>
</dbReference>
<comment type="function">
    <text evidence="4">Forms the sliding-clamp-loader together with the small subunit. Functions as an ATPase enzyme. The clamp loader holds the clamp in an open conformation and places it onto the DNA. 4 ATP molecules must bind to the sliding-clamp-loader before the latter can open the sliding clamp. ATP hydrolysis triggers the detachment of the sliding clamp from the sliding-clamp-loader, freeing the sliding clamp to track along DNA.</text>
</comment>
<keyword evidence="4" id="KW-0238">DNA-binding</keyword>
<evidence type="ECO:0000256" key="4">
    <source>
        <dbReference type="HAMAP-Rule" id="MF_04162"/>
    </source>
</evidence>
<dbReference type="GO" id="GO:0005524">
    <property type="term" value="F:ATP binding"/>
    <property type="evidence" value="ECO:0007669"/>
    <property type="project" value="UniProtKB-UniRule"/>
</dbReference>